<organism evidence="2 4">
    <name type="scientific">Trifolium pratense</name>
    <name type="common">Red clover</name>
    <dbReference type="NCBI Taxonomy" id="57577"/>
    <lineage>
        <taxon>Eukaryota</taxon>
        <taxon>Viridiplantae</taxon>
        <taxon>Streptophyta</taxon>
        <taxon>Embryophyta</taxon>
        <taxon>Tracheophyta</taxon>
        <taxon>Spermatophyta</taxon>
        <taxon>Magnoliopsida</taxon>
        <taxon>eudicotyledons</taxon>
        <taxon>Gunneridae</taxon>
        <taxon>Pentapetalae</taxon>
        <taxon>rosids</taxon>
        <taxon>fabids</taxon>
        <taxon>Fabales</taxon>
        <taxon>Fabaceae</taxon>
        <taxon>Papilionoideae</taxon>
        <taxon>50 kb inversion clade</taxon>
        <taxon>NPAAA clade</taxon>
        <taxon>Hologalegina</taxon>
        <taxon>IRL clade</taxon>
        <taxon>Trifolieae</taxon>
        <taxon>Trifolium</taxon>
    </lineage>
</organism>
<dbReference type="Proteomes" id="UP000236291">
    <property type="component" value="Unassembled WGS sequence"/>
</dbReference>
<dbReference type="EMBL" id="ASHM01143939">
    <property type="protein sequence ID" value="PNX61831.1"/>
    <property type="molecule type" value="Genomic_DNA"/>
</dbReference>
<dbReference type="InterPro" id="IPR006852">
    <property type="entry name" value="TOD1_MUCI70"/>
</dbReference>
<evidence type="ECO:0000313" key="3">
    <source>
        <dbReference type="EMBL" id="PNX67250.1"/>
    </source>
</evidence>
<sequence>MQVCYVAFWDEITLKAQELVGRRVGDDGFVGKWRIIVVQDLPFSDQRLNGKIPK</sequence>
<dbReference type="PANTHER" id="PTHR12956">
    <property type="entry name" value="ALKALINE CERAMIDASE-RELATED"/>
    <property type="match status" value="1"/>
</dbReference>
<protein>
    <recommendedName>
        <fullName evidence="1">TOD1/MUCI70 glycosyltransferase-like domain-containing protein</fullName>
    </recommendedName>
</protein>
<accession>A0A2K3K6D4</accession>
<gene>
    <name evidence="2" type="ORF">L195_g060858</name>
    <name evidence="3" type="ORF">L195_g063430</name>
</gene>
<dbReference type="AlphaFoldDB" id="A0A2K3K6D4"/>
<dbReference type="EMBL" id="ASHM01206144">
    <property type="protein sequence ID" value="PNX67250.1"/>
    <property type="molecule type" value="Genomic_DNA"/>
</dbReference>
<comment type="caution">
    <text evidence="2">The sequence shown here is derived from an EMBL/GenBank/DDBJ whole genome shotgun (WGS) entry which is preliminary data.</text>
</comment>
<dbReference type="ExpressionAtlas" id="A0A2K3K6D4">
    <property type="expression patterns" value="baseline"/>
</dbReference>
<reference evidence="2 4" key="2">
    <citation type="journal article" date="2017" name="Front. Plant Sci.">
        <title>Gene Classification and Mining of Molecular Markers Useful in Red Clover (Trifolium pratense) Breeding.</title>
        <authorList>
            <person name="Istvanek J."/>
            <person name="Dluhosova J."/>
            <person name="Dluhos P."/>
            <person name="Patkova L."/>
            <person name="Nedelnik J."/>
            <person name="Repkova J."/>
        </authorList>
    </citation>
    <scope>NUCLEOTIDE SEQUENCE [LARGE SCALE GENOMIC DNA]</scope>
    <source>
        <strain evidence="4">cv. Tatra</strain>
        <tissue evidence="2">Young leaves</tissue>
    </source>
</reference>
<reference evidence="2 4" key="1">
    <citation type="journal article" date="2014" name="Am. J. Bot.">
        <title>Genome assembly and annotation for red clover (Trifolium pratense; Fabaceae).</title>
        <authorList>
            <person name="Istvanek J."/>
            <person name="Jaros M."/>
            <person name="Krenek A."/>
            <person name="Repkova J."/>
        </authorList>
    </citation>
    <scope>NUCLEOTIDE SEQUENCE [LARGE SCALE GENOMIC DNA]</scope>
    <source>
        <strain evidence="4">cv. Tatra</strain>
        <tissue evidence="2">Young leaves</tissue>
    </source>
</reference>
<dbReference type="PANTHER" id="PTHR12956:SF17">
    <property type="entry name" value="OS01G0749100 PROTEIN"/>
    <property type="match status" value="1"/>
</dbReference>
<dbReference type="InterPro" id="IPR048354">
    <property type="entry name" value="TOD1_MUCI70_glycTrfase_dom"/>
</dbReference>
<feature type="non-terminal residue" evidence="2">
    <location>
        <position position="54"/>
    </location>
</feature>
<evidence type="ECO:0000313" key="2">
    <source>
        <dbReference type="EMBL" id="PNX61831.1"/>
    </source>
</evidence>
<proteinExistence type="predicted"/>
<dbReference type="STRING" id="57577.A0A2K3K6D4"/>
<evidence type="ECO:0000259" key="1">
    <source>
        <dbReference type="Pfam" id="PF04765"/>
    </source>
</evidence>
<feature type="domain" description="TOD1/MUCI70 glycosyltransferase-like" evidence="1">
    <location>
        <begin position="2"/>
        <end position="54"/>
    </location>
</feature>
<name>A0A2K3K6D4_TRIPR</name>
<evidence type="ECO:0000313" key="4">
    <source>
        <dbReference type="Proteomes" id="UP000236291"/>
    </source>
</evidence>
<dbReference type="Pfam" id="PF04765">
    <property type="entry name" value="TOD1_MUCI70"/>
    <property type="match status" value="1"/>
</dbReference>